<evidence type="ECO:0000256" key="3">
    <source>
        <dbReference type="ARBA" id="ARBA00022527"/>
    </source>
</evidence>
<reference evidence="18" key="1">
    <citation type="journal article" date="2019" name="Plant Biotechnol. J.">
        <title>Genome sequencing of the Australian wild diploid species Gossypium australe highlights disease resistance and delayed gland morphogenesis.</title>
        <authorList>
            <person name="Cai Y."/>
            <person name="Cai X."/>
            <person name="Wang Q."/>
            <person name="Wang P."/>
            <person name="Zhang Y."/>
            <person name="Cai C."/>
            <person name="Xu Y."/>
            <person name="Wang K."/>
            <person name="Zhou Z."/>
            <person name="Wang C."/>
            <person name="Geng S."/>
            <person name="Li B."/>
            <person name="Dong Q."/>
            <person name="Hou Y."/>
            <person name="Wang H."/>
            <person name="Ai P."/>
            <person name="Liu Z."/>
            <person name="Yi F."/>
            <person name="Sun M."/>
            <person name="An G."/>
            <person name="Cheng J."/>
            <person name="Zhang Y."/>
            <person name="Shi Q."/>
            <person name="Xie Y."/>
            <person name="Shi X."/>
            <person name="Chang Y."/>
            <person name="Huang F."/>
            <person name="Chen Y."/>
            <person name="Hong S."/>
            <person name="Mi L."/>
            <person name="Sun Q."/>
            <person name="Zhang L."/>
            <person name="Zhou B."/>
            <person name="Peng R."/>
            <person name="Zhang X."/>
            <person name="Liu F."/>
        </authorList>
    </citation>
    <scope>NUCLEOTIDE SEQUENCE [LARGE SCALE GENOMIC DNA]</scope>
    <source>
        <strain evidence="18">cv. PA1801</strain>
    </source>
</reference>
<feature type="region of interest" description="Disordered" evidence="15">
    <location>
        <begin position="452"/>
        <end position="476"/>
    </location>
</feature>
<dbReference type="CDD" id="cd00130">
    <property type="entry name" value="PAS"/>
    <property type="match status" value="1"/>
</dbReference>
<dbReference type="InterPro" id="IPR051681">
    <property type="entry name" value="Ser/Thr_Kinases-Pseudokinases"/>
</dbReference>
<comment type="caution">
    <text evidence="17">The sequence shown here is derived from an EMBL/GenBank/DDBJ whole genome shotgun (WGS) entry which is preliminary data.</text>
</comment>
<feature type="domain" description="Protein kinase" evidence="16">
    <location>
        <begin position="514"/>
        <end position="859"/>
    </location>
</feature>
<dbReference type="InterPro" id="IPR011009">
    <property type="entry name" value="Kinase-like_dom_sf"/>
</dbReference>
<evidence type="ECO:0000256" key="10">
    <source>
        <dbReference type="ARBA" id="ARBA00022991"/>
    </source>
</evidence>
<evidence type="ECO:0000256" key="7">
    <source>
        <dbReference type="ARBA" id="ARBA00022741"/>
    </source>
</evidence>
<organism evidence="17 18">
    <name type="scientific">Gossypium australe</name>
    <dbReference type="NCBI Taxonomy" id="47621"/>
    <lineage>
        <taxon>Eukaryota</taxon>
        <taxon>Viridiplantae</taxon>
        <taxon>Streptophyta</taxon>
        <taxon>Embryophyta</taxon>
        <taxon>Tracheophyta</taxon>
        <taxon>Spermatophyta</taxon>
        <taxon>Magnoliopsida</taxon>
        <taxon>eudicotyledons</taxon>
        <taxon>Gunneridae</taxon>
        <taxon>Pentapetalae</taxon>
        <taxon>rosids</taxon>
        <taxon>malvids</taxon>
        <taxon>Malvales</taxon>
        <taxon>Malvaceae</taxon>
        <taxon>Malvoideae</taxon>
        <taxon>Gossypium</taxon>
    </lineage>
</organism>
<keyword evidence="9" id="KW-0067">ATP-binding</keyword>
<evidence type="ECO:0000256" key="11">
    <source>
        <dbReference type="ARBA" id="ARBA00023136"/>
    </source>
</evidence>
<dbReference type="PROSITE" id="PS50011">
    <property type="entry name" value="PROTEIN_KINASE_DOM"/>
    <property type="match status" value="1"/>
</dbReference>
<dbReference type="FunFam" id="1.10.510.10:FF:000476">
    <property type="entry name" value="PAS domain-containing protein tyrosine kinase family protein"/>
    <property type="match status" value="1"/>
</dbReference>
<dbReference type="PROSITE" id="PS00108">
    <property type="entry name" value="PROTEIN_KINASE_ST"/>
    <property type="match status" value="1"/>
</dbReference>
<dbReference type="InterPro" id="IPR001245">
    <property type="entry name" value="Ser-Thr/Tyr_kinase_cat_dom"/>
</dbReference>
<keyword evidence="7" id="KW-0547">Nucleotide-binding</keyword>
<gene>
    <name evidence="17" type="ORF">EPI10_021575</name>
</gene>
<dbReference type="AlphaFoldDB" id="A0A5B6WHN5"/>
<feature type="compositionally biased region" description="Basic residues" evidence="15">
    <location>
        <begin position="44"/>
        <end position="55"/>
    </location>
</feature>
<dbReference type="GO" id="GO:0009881">
    <property type="term" value="F:photoreceptor activity"/>
    <property type="evidence" value="ECO:0007669"/>
    <property type="project" value="UniProtKB-KW"/>
</dbReference>
<evidence type="ECO:0000256" key="12">
    <source>
        <dbReference type="ARBA" id="ARBA00023170"/>
    </source>
</evidence>
<keyword evidence="10" id="KW-0157">Chromophore</keyword>
<dbReference type="EMBL" id="SMMG02000003">
    <property type="protein sequence ID" value="KAA3481190.1"/>
    <property type="molecule type" value="Genomic_DNA"/>
</dbReference>
<feature type="compositionally biased region" description="Gly residues" evidence="15">
    <location>
        <begin position="93"/>
        <end position="103"/>
    </location>
</feature>
<dbReference type="SMART" id="SM00220">
    <property type="entry name" value="S_TKc"/>
    <property type="match status" value="1"/>
</dbReference>
<evidence type="ECO:0000256" key="15">
    <source>
        <dbReference type="SAM" id="MobiDB-lite"/>
    </source>
</evidence>
<dbReference type="InterPro" id="IPR035965">
    <property type="entry name" value="PAS-like_dom_sf"/>
</dbReference>
<dbReference type="SUPFAM" id="SSF55785">
    <property type="entry name" value="PYP-like sensor domain (PAS domain)"/>
    <property type="match status" value="1"/>
</dbReference>
<dbReference type="GO" id="GO:0004674">
    <property type="term" value="F:protein serine/threonine kinase activity"/>
    <property type="evidence" value="ECO:0007669"/>
    <property type="project" value="UniProtKB-KW"/>
</dbReference>
<protein>
    <recommendedName>
        <fullName evidence="2">non-specific serine/threonine protein kinase</fullName>
        <ecNumber evidence="2">2.7.11.1</ecNumber>
    </recommendedName>
</protein>
<comment type="subcellular location">
    <subcellularLocation>
        <location evidence="1">Membrane</location>
    </subcellularLocation>
</comment>
<proteinExistence type="predicted"/>
<evidence type="ECO:0000256" key="8">
    <source>
        <dbReference type="ARBA" id="ARBA00022777"/>
    </source>
</evidence>
<keyword evidence="12" id="KW-0675">Receptor</keyword>
<dbReference type="EC" id="2.7.11.1" evidence="2"/>
<comment type="catalytic activity">
    <reaction evidence="13">
        <text>L-threonyl-[protein] + ATP = O-phospho-L-threonyl-[protein] + ADP + H(+)</text>
        <dbReference type="Rhea" id="RHEA:46608"/>
        <dbReference type="Rhea" id="RHEA-COMP:11060"/>
        <dbReference type="Rhea" id="RHEA-COMP:11605"/>
        <dbReference type="ChEBI" id="CHEBI:15378"/>
        <dbReference type="ChEBI" id="CHEBI:30013"/>
        <dbReference type="ChEBI" id="CHEBI:30616"/>
        <dbReference type="ChEBI" id="CHEBI:61977"/>
        <dbReference type="ChEBI" id="CHEBI:456216"/>
        <dbReference type="EC" id="2.7.11.1"/>
    </reaction>
</comment>
<dbReference type="Proteomes" id="UP000325315">
    <property type="component" value="Unassembled WGS sequence"/>
</dbReference>
<dbReference type="Gene3D" id="3.30.450.20">
    <property type="entry name" value="PAS domain"/>
    <property type="match status" value="1"/>
</dbReference>
<dbReference type="Gene3D" id="3.30.200.20">
    <property type="entry name" value="Phosphorylase Kinase, domain 1"/>
    <property type="match status" value="1"/>
</dbReference>
<comment type="catalytic activity">
    <reaction evidence="14">
        <text>L-seryl-[protein] + ATP = O-phospho-L-seryl-[protein] + ADP + H(+)</text>
        <dbReference type="Rhea" id="RHEA:17989"/>
        <dbReference type="Rhea" id="RHEA-COMP:9863"/>
        <dbReference type="Rhea" id="RHEA-COMP:11604"/>
        <dbReference type="ChEBI" id="CHEBI:15378"/>
        <dbReference type="ChEBI" id="CHEBI:29999"/>
        <dbReference type="ChEBI" id="CHEBI:30616"/>
        <dbReference type="ChEBI" id="CHEBI:83421"/>
        <dbReference type="ChEBI" id="CHEBI:456216"/>
        <dbReference type="EC" id="2.7.11.1"/>
    </reaction>
</comment>
<dbReference type="PANTHER" id="PTHR44329:SF256">
    <property type="entry name" value="PAS DOMAIN-CONTAINING PROTEIN TYROSINE KINASE FAMILY PROTEIN"/>
    <property type="match status" value="1"/>
</dbReference>
<dbReference type="PANTHER" id="PTHR44329">
    <property type="entry name" value="SERINE/THREONINE-PROTEIN KINASE TNNI3K-RELATED"/>
    <property type="match status" value="1"/>
</dbReference>
<keyword evidence="4" id="KW-0600">Photoreceptor protein</keyword>
<accession>A0A5B6WHN5</accession>
<dbReference type="SUPFAM" id="SSF56112">
    <property type="entry name" value="Protein kinase-like (PK-like)"/>
    <property type="match status" value="1"/>
</dbReference>
<feature type="compositionally biased region" description="Low complexity" evidence="15">
    <location>
        <begin position="464"/>
        <end position="476"/>
    </location>
</feature>
<dbReference type="Gene3D" id="1.10.510.10">
    <property type="entry name" value="Transferase(Phosphotransferase) domain 1"/>
    <property type="match status" value="1"/>
</dbReference>
<dbReference type="InterPro" id="IPR000014">
    <property type="entry name" value="PAS"/>
</dbReference>
<evidence type="ECO:0000313" key="17">
    <source>
        <dbReference type="EMBL" id="KAA3481190.1"/>
    </source>
</evidence>
<evidence type="ECO:0000256" key="5">
    <source>
        <dbReference type="ARBA" id="ARBA00022606"/>
    </source>
</evidence>
<name>A0A5B6WHN5_9ROSI</name>
<dbReference type="InterPro" id="IPR008271">
    <property type="entry name" value="Ser/Thr_kinase_AS"/>
</dbReference>
<keyword evidence="18" id="KW-1185">Reference proteome</keyword>
<keyword evidence="8 17" id="KW-0418">Kinase</keyword>
<evidence type="ECO:0000256" key="1">
    <source>
        <dbReference type="ARBA" id="ARBA00004370"/>
    </source>
</evidence>
<evidence type="ECO:0000256" key="6">
    <source>
        <dbReference type="ARBA" id="ARBA00022679"/>
    </source>
</evidence>
<evidence type="ECO:0000256" key="2">
    <source>
        <dbReference type="ARBA" id="ARBA00012513"/>
    </source>
</evidence>
<feature type="region of interest" description="Disordered" evidence="15">
    <location>
        <begin position="28"/>
        <end position="103"/>
    </location>
</feature>
<sequence length="925" mass="102625">METPSAEELLKKIQILEAGHADLKQEISILKQSGGDSKANSTHQRSHSTSPRRPRFPGNAAKLAAWKKDSASFRHSSPLRRESRNNDTVNGDRGTGGDLGVGGGGGAIERTGNVGPAAVNFTNSQYLNIFQSMGQSVHIFDLSGRIIYCSVIENGAFGLMARRNKTAEKLYGYSAAEALEQDAIQLLVDHRDFAVALNIVHCVMTGDSWTGQFPFKNKMGERFLAVATYTPFYDEDDDDDSSLVGIICVSSDSQPLQERRAAVLAGKQPEGDSTFSRSKNAVSAKLGLDPQQPMQTAIASELTNLALKVSNKMKSRIKMGEYCVDREGESGDGHYLEHGCSIAAHSDLKEDAVSSGACTPRGSIYPSAFGVFSPLDEKSPMNNSHDSGDESEGKPAIQKIMTLVGKKGISWPWKENDRAGSEARTTRFVWPGLANDQENDFFVQKSSYSAAKSEGHLNENNTPVNNEPSGSWSSSVNVNSTSSVSSFGSTSSSAVNRAEMDVDCLDYEILWEDLTIGDHIGQGSCGTVYHGLWFESEVAVKVFSKQEYSDDVINAFREENHVIHAPSALSIRQLTEVSLMKRLRHPNVLLFMGVVVSSQRLCIVTEFLPRGSLFQLLQRNTTKLGWRRRVSMALDIASINSHSLCQFILLIELSQARGMNYLHNCNPPIIHRDLKSSNLLVDKNWTVKVGDFGLSRLKHKTYLTTKSGKGTPQWMAPEVLRSEPSDEKYVDPIPHPLNCTSKSDVYSFGVILWELATEKIPWEKHNAMQLVAAVGFMNQRLEIPKELDPRWASIIEICWNRCSSPYTVLIQRAGQRSRNYLTSLEIFKDNILSNFSKLVTRPKKRKYESDVCGIGSIFFHSNKRCREAWAVSHTRKIKCRYLVGSCERKQPKFEGDGLVPAVDLEMGMMSPVILKHVRTTKEIRT</sequence>
<evidence type="ECO:0000256" key="4">
    <source>
        <dbReference type="ARBA" id="ARBA00022543"/>
    </source>
</evidence>
<dbReference type="InterPro" id="IPR000719">
    <property type="entry name" value="Prot_kinase_dom"/>
</dbReference>
<keyword evidence="6" id="KW-0808">Transferase</keyword>
<dbReference type="OrthoDB" id="4062651at2759"/>
<evidence type="ECO:0000259" key="16">
    <source>
        <dbReference type="PROSITE" id="PS50011"/>
    </source>
</evidence>
<evidence type="ECO:0000256" key="13">
    <source>
        <dbReference type="ARBA" id="ARBA00047899"/>
    </source>
</evidence>
<keyword evidence="11" id="KW-0472">Membrane</keyword>
<evidence type="ECO:0000313" key="18">
    <source>
        <dbReference type="Proteomes" id="UP000325315"/>
    </source>
</evidence>
<keyword evidence="3" id="KW-0723">Serine/threonine-protein kinase</keyword>
<evidence type="ECO:0000256" key="9">
    <source>
        <dbReference type="ARBA" id="ARBA00022840"/>
    </source>
</evidence>
<keyword evidence="5" id="KW-0716">Sensory transduction</keyword>
<feature type="compositionally biased region" description="Polar residues" evidence="15">
    <location>
        <begin position="30"/>
        <end position="43"/>
    </location>
</feature>
<dbReference type="GO" id="GO:0016020">
    <property type="term" value="C:membrane"/>
    <property type="evidence" value="ECO:0007669"/>
    <property type="project" value="UniProtKB-SubCell"/>
</dbReference>
<dbReference type="Pfam" id="PF07714">
    <property type="entry name" value="PK_Tyr_Ser-Thr"/>
    <property type="match status" value="1"/>
</dbReference>
<dbReference type="CDD" id="cd13999">
    <property type="entry name" value="STKc_MAP3K-like"/>
    <property type="match status" value="1"/>
</dbReference>
<dbReference type="GO" id="GO:0005524">
    <property type="term" value="F:ATP binding"/>
    <property type="evidence" value="ECO:0007669"/>
    <property type="project" value="UniProtKB-KW"/>
</dbReference>
<evidence type="ECO:0000256" key="14">
    <source>
        <dbReference type="ARBA" id="ARBA00048679"/>
    </source>
</evidence>